<dbReference type="Gene3D" id="2.120.10.30">
    <property type="entry name" value="TolB, C-terminal domain"/>
    <property type="match status" value="1"/>
</dbReference>
<sequence length="447" mass="43825">MRILKTTRQTMERTTFVLALTLAASGVLTGCSTGAGMGSGPIPVQGVAVHGNVHGGQQPIVGAILQLYAAGSSGYGSAATPLISSVVKTDSSGNFSIGGDFTCTSGSQLIYLTATQGDAGAGNNPNLALMVALGPCSDLASIPFVWLNEVTTVASVWALSPFMTGFANVGAPASNVTGLTNAFVDVNTLVDITKGSSPGAALPAGTSVPSSEIYTLSNILASCVNSAGGAAGTPTTNCGKLFSSVNPGTGAAPSDTIAAAMDIAQHPGFNVGALYTLPGPDGAAFPSGLILQPNDFTIAVNFTSGGISAPAALAADASGNVWVANGTGAAVTELSHSGTPVLGSPFAASLSGASAIAIDASGGPWITNKTGNSVSRLTAAGSVVAGSPYNTAGFFVAPTGIAFDLMGNAWISNSGDNSVSVLNSAGSVQRHSPTGLSMPVGIGVNPR</sequence>
<dbReference type="EMBL" id="JACHIO010000022">
    <property type="protein sequence ID" value="MBB5066003.1"/>
    <property type="molecule type" value="Genomic_DNA"/>
</dbReference>
<comment type="caution">
    <text evidence="2">The sequence shown here is derived from an EMBL/GenBank/DDBJ whole genome shotgun (WGS) entry which is preliminary data.</text>
</comment>
<gene>
    <name evidence="2" type="ORF">HDF15_004373</name>
</gene>
<dbReference type="PROSITE" id="PS51257">
    <property type="entry name" value="PROKAR_LIPOPROTEIN"/>
    <property type="match status" value="1"/>
</dbReference>
<feature type="chain" id="PRO_5031016607" evidence="1">
    <location>
        <begin position="30"/>
        <end position="447"/>
    </location>
</feature>
<accession>A0A7W8EAV1</accession>
<dbReference type="SUPFAM" id="SSF101898">
    <property type="entry name" value="NHL repeat"/>
    <property type="match status" value="1"/>
</dbReference>
<proteinExistence type="predicted"/>
<organism evidence="2 3">
    <name type="scientific">Granulicella mallensis</name>
    <dbReference type="NCBI Taxonomy" id="940614"/>
    <lineage>
        <taxon>Bacteria</taxon>
        <taxon>Pseudomonadati</taxon>
        <taxon>Acidobacteriota</taxon>
        <taxon>Terriglobia</taxon>
        <taxon>Terriglobales</taxon>
        <taxon>Acidobacteriaceae</taxon>
        <taxon>Granulicella</taxon>
    </lineage>
</organism>
<evidence type="ECO:0000313" key="3">
    <source>
        <dbReference type="Proteomes" id="UP000584867"/>
    </source>
</evidence>
<evidence type="ECO:0000313" key="2">
    <source>
        <dbReference type="EMBL" id="MBB5066003.1"/>
    </source>
</evidence>
<feature type="signal peptide" evidence="1">
    <location>
        <begin position="1"/>
        <end position="29"/>
    </location>
</feature>
<keyword evidence="1" id="KW-0732">Signal</keyword>
<dbReference type="AlphaFoldDB" id="A0A7W8EAV1"/>
<dbReference type="RefSeq" id="WP_184259183.1">
    <property type="nucleotide sequence ID" value="NZ_JACHIO010000022.1"/>
</dbReference>
<dbReference type="Proteomes" id="UP000584867">
    <property type="component" value="Unassembled WGS sequence"/>
</dbReference>
<dbReference type="InterPro" id="IPR011042">
    <property type="entry name" value="6-blade_b-propeller_TolB-like"/>
</dbReference>
<reference evidence="2 3" key="1">
    <citation type="submission" date="2020-08" db="EMBL/GenBank/DDBJ databases">
        <title>Genomic Encyclopedia of Type Strains, Phase IV (KMG-V): Genome sequencing to study the core and pangenomes of soil and plant-associated prokaryotes.</title>
        <authorList>
            <person name="Whitman W."/>
        </authorList>
    </citation>
    <scope>NUCLEOTIDE SEQUENCE [LARGE SCALE GENOMIC DNA]</scope>
    <source>
        <strain evidence="2 3">X5P3</strain>
    </source>
</reference>
<evidence type="ECO:0000256" key="1">
    <source>
        <dbReference type="SAM" id="SignalP"/>
    </source>
</evidence>
<name>A0A7W8EAV1_9BACT</name>
<protein>
    <submittedName>
        <fullName evidence="2">Putative small secreted protein</fullName>
    </submittedName>
</protein>